<feature type="domain" description="HTH merR-type" evidence="9">
    <location>
        <begin position="18"/>
        <end position="86"/>
    </location>
</feature>
<proteinExistence type="predicted"/>
<evidence type="ECO:0000256" key="2">
    <source>
        <dbReference type="ARBA" id="ARBA00022723"/>
    </source>
</evidence>
<dbReference type="SUPFAM" id="SSF46955">
    <property type="entry name" value="Putative DNA-binding domain"/>
    <property type="match status" value="1"/>
</dbReference>
<accession>A0ABV3CNT8</accession>
<protein>
    <submittedName>
        <fullName evidence="10">Redox-sensitive transcriptional activator SoxR</fullName>
    </submittedName>
</protein>
<evidence type="ECO:0000256" key="1">
    <source>
        <dbReference type="ARBA" id="ARBA00022714"/>
    </source>
</evidence>
<keyword evidence="3" id="KW-0408">Iron</keyword>
<dbReference type="InterPro" id="IPR000551">
    <property type="entry name" value="MerR-type_HTH_dom"/>
</dbReference>
<feature type="compositionally biased region" description="Basic and acidic residues" evidence="8">
    <location>
        <begin position="151"/>
        <end position="162"/>
    </location>
</feature>
<comment type="caution">
    <text evidence="10">The sequence shown here is derived from an EMBL/GenBank/DDBJ whole genome shotgun (WGS) entry which is preliminary data.</text>
</comment>
<dbReference type="InterPro" id="IPR009061">
    <property type="entry name" value="DNA-bd_dom_put_sf"/>
</dbReference>
<evidence type="ECO:0000256" key="8">
    <source>
        <dbReference type="SAM" id="MobiDB-lite"/>
    </source>
</evidence>
<dbReference type="NCBIfam" id="TIGR01950">
    <property type="entry name" value="SoxR"/>
    <property type="match status" value="1"/>
</dbReference>
<dbReference type="Gene3D" id="1.10.1660.10">
    <property type="match status" value="1"/>
</dbReference>
<sequence length="170" mass="18769">MTPTAGTVRTGSPPKPAHLTIGELAARSRVPTSTLRFYERRGLIASERTLGNQRRYPRDVLRRVTFIRMSQQLGIPLSEVRAVLGLLPEGRTPTAEDWARISRCWRKDLDARLGRLTELRDRLEECIGCGCMSFTGCLLANPDGAGYDQAESGRAESGRTDPDEADLDGP</sequence>
<dbReference type="PANTHER" id="PTHR30204:SF0">
    <property type="entry name" value="REDOX-SENSITIVE TRANSCRIPTIONAL ACTIVATOR SOXR"/>
    <property type="match status" value="1"/>
</dbReference>
<dbReference type="InterPro" id="IPR015358">
    <property type="entry name" value="Tscrpt_reg_MerR_DNA-bd"/>
</dbReference>
<keyword evidence="5" id="KW-0805">Transcription regulation</keyword>
<reference evidence="10 11" key="1">
    <citation type="submission" date="2024-06" db="EMBL/GenBank/DDBJ databases">
        <title>The Natural Products Discovery Center: Release of the First 8490 Sequenced Strains for Exploring Actinobacteria Biosynthetic Diversity.</title>
        <authorList>
            <person name="Kalkreuter E."/>
            <person name="Kautsar S.A."/>
            <person name="Yang D."/>
            <person name="Bader C.D."/>
            <person name="Teijaro C.N."/>
            <person name="Fluegel L."/>
            <person name="Davis C.M."/>
            <person name="Simpson J.R."/>
            <person name="Lauterbach L."/>
            <person name="Steele A.D."/>
            <person name="Gui C."/>
            <person name="Meng S."/>
            <person name="Li G."/>
            <person name="Viehrig K."/>
            <person name="Ye F."/>
            <person name="Su P."/>
            <person name="Kiefer A.F."/>
            <person name="Nichols A."/>
            <person name="Cepeda A.J."/>
            <person name="Yan W."/>
            <person name="Fan B."/>
            <person name="Jiang Y."/>
            <person name="Adhikari A."/>
            <person name="Zheng C.-J."/>
            <person name="Schuster L."/>
            <person name="Cowan T.M."/>
            <person name="Smanski M.J."/>
            <person name="Chevrette M.G."/>
            <person name="De Carvalho L.P.S."/>
            <person name="Shen B."/>
        </authorList>
    </citation>
    <scope>NUCLEOTIDE SEQUENCE [LARGE SCALE GENOMIC DNA]</scope>
    <source>
        <strain evidence="10 11">NPDC045705</strain>
    </source>
</reference>
<dbReference type="Proteomes" id="UP001551210">
    <property type="component" value="Unassembled WGS sequence"/>
</dbReference>
<dbReference type="PROSITE" id="PS50937">
    <property type="entry name" value="HTH_MERR_2"/>
    <property type="match status" value="1"/>
</dbReference>
<evidence type="ECO:0000256" key="4">
    <source>
        <dbReference type="ARBA" id="ARBA00023014"/>
    </source>
</evidence>
<evidence type="ECO:0000313" key="10">
    <source>
        <dbReference type="EMBL" id="MEU7291869.1"/>
    </source>
</evidence>
<gene>
    <name evidence="10" type="primary">soxR</name>
    <name evidence="10" type="ORF">AB0A76_01485</name>
</gene>
<evidence type="ECO:0000256" key="5">
    <source>
        <dbReference type="ARBA" id="ARBA00023015"/>
    </source>
</evidence>
<dbReference type="EMBL" id="JBEZAM010000001">
    <property type="protein sequence ID" value="MEU7291869.1"/>
    <property type="molecule type" value="Genomic_DNA"/>
</dbReference>
<dbReference type="PANTHER" id="PTHR30204">
    <property type="entry name" value="REDOX-CYCLING DRUG-SENSING TRANSCRIPTIONAL ACTIVATOR SOXR"/>
    <property type="match status" value="1"/>
</dbReference>
<evidence type="ECO:0000256" key="6">
    <source>
        <dbReference type="ARBA" id="ARBA00023125"/>
    </source>
</evidence>
<dbReference type="SMART" id="SM00422">
    <property type="entry name" value="HTH_MERR"/>
    <property type="match status" value="1"/>
</dbReference>
<feature type="region of interest" description="Disordered" evidence="8">
    <location>
        <begin position="146"/>
        <end position="170"/>
    </location>
</feature>
<organism evidence="10 11">
    <name type="scientific">Streptomyces exfoliatus</name>
    <name type="common">Streptomyces hydrogenans</name>
    <dbReference type="NCBI Taxonomy" id="1905"/>
    <lineage>
        <taxon>Bacteria</taxon>
        <taxon>Bacillati</taxon>
        <taxon>Actinomycetota</taxon>
        <taxon>Actinomycetes</taxon>
        <taxon>Kitasatosporales</taxon>
        <taxon>Streptomycetaceae</taxon>
        <taxon>Streptomyces</taxon>
    </lineage>
</organism>
<keyword evidence="4" id="KW-0411">Iron-sulfur</keyword>
<dbReference type="Pfam" id="PF00376">
    <property type="entry name" value="MerR"/>
    <property type="match status" value="1"/>
</dbReference>
<keyword evidence="2" id="KW-0479">Metal-binding</keyword>
<evidence type="ECO:0000313" key="11">
    <source>
        <dbReference type="Proteomes" id="UP001551210"/>
    </source>
</evidence>
<keyword evidence="7" id="KW-0804">Transcription</keyword>
<evidence type="ECO:0000256" key="3">
    <source>
        <dbReference type="ARBA" id="ARBA00023004"/>
    </source>
</evidence>
<keyword evidence="11" id="KW-1185">Reference proteome</keyword>
<keyword evidence="6" id="KW-0238">DNA-binding</keyword>
<dbReference type="InterPro" id="IPR010211">
    <property type="entry name" value="Redox-sen_tscrpt-act_SoxR"/>
</dbReference>
<name>A0ABV3CNT8_STREX</name>
<dbReference type="Pfam" id="PF09278">
    <property type="entry name" value="MerR-DNA-bind"/>
    <property type="match status" value="1"/>
</dbReference>
<evidence type="ECO:0000259" key="9">
    <source>
        <dbReference type="PROSITE" id="PS50937"/>
    </source>
</evidence>
<evidence type="ECO:0000256" key="7">
    <source>
        <dbReference type="ARBA" id="ARBA00023163"/>
    </source>
</evidence>
<dbReference type="InterPro" id="IPR047057">
    <property type="entry name" value="MerR_fam"/>
</dbReference>
<keyword evidence="1" id="KW-0001">2Fe-2S</keyword>
<dbReference type="PRINTS" id="PR00040">
    <property type="entry name" value="HTHMERR"/>
</dbReference>
<dbReference type="RefSeq" id="WP_359203162.1">
    <property type="nucleotide sequence ID" value="NZ_JBEZAM010000001.1"/>
</dbReference>